<dbReference type="EMBL" id="JAWWNJ010000046">
    <property type="protein sequence ID" value="KAK7018134.1"/>
    <property type="molecule type" value="Genomic_DNA"/>
</dbReference>
<protein>
    <recommendedName>
        <fullName evidence="1">F-box domain-containing protein</fullName>
    </recommendedName>
</protein>
<dbReference type="Proteomes" id="UP001362999">
    <property type="component" value="Unassembled WGS sequence"/>
</dbReference>
<evidence type="ECO:0000259" key="1">
    <source>
        <dbReference type="PROSITE" id="PS50181"/>
    </source>
</evidence>
<keyword evidence="3" id="KW-1185">Reference proteome</keyword>
<feature type="domain" description="F-box" evidence="1">
    <location>
        <begin position="11"/>
        <end position="44"/>
    </location>
</feature>
<organism evidence="2 3">
    <name type="scientific">Favolaschia claudopus</name>
    <dbReference type="NCBI Taxonomy" id="2862362"/>
    <lineage>
        <taxon>Eukaryota</taxon>
        <taxon>Fungi</taxon>
        <taxon>Dikarya</taxon>
        <taxon>Basidiomycota</taxon>
        <taxon>Agaricomycotina</taxon>
        <taxon>Agaricomycetes</taxon>
        <taxon>Agaricomycetidae</taxon>
        <taxon>Agaricales</taxon>
        <taxon>Marasmiineae</taxon>
        <taxon>Mycenaceae</taxon>
        <taxon>Favolaschia</taxon>
    </lineage>
</organism>
<sequence length="159" mass="17783">MVLTRSACRAASSLFRLPNEVLTAVVHELSTADLATVSLIATPWLYRCVRLTTRSGLRSFAMSLQQSSYPSLPHLVYELNVPTFTDLHWHQDHRFVETLKEINAALCLMTSLRTLTLLAQCMHYAHLLAHGHFPHLVELQFLLEGLPTHSCGVGQIAPP</sequence>
<comment type="caution">
    <text evidence="2">The sequence shown here is derived from an EMBL/GenBank/DDBJ whole genome shotgun (WGS) entry which is preliminary data.</text>
</comment>
<reference evidence="2 3" key="1">
    <citation type="journal article" date="2024" name="J Genomics">
        <title>Draft genome sequencing and assembly of Favolaschia claudopus CIRM-BRFM 2984 isolated from oak limbs.</title>
        <authorList>
            <person name="Navarro D."/>
            <person name="Drula E."/>
            <person name="Chaduli D."/>
            <person name="Cazenave R."/>
            <person name="Ahrendt S."/>
            <person name="Wang J."/>
            <person name="Lipzen A."/>
            <person name="Daum C."/>
            <person name="Barry K."/>
            <person name="Grigoriev I.V."/>
            <person name="Favel A."/>
            <person name="Rosso M.N."/>
            <person name="Martin F."/>
        </authorList>
    </citation>
    <scope>NUCLEOTIDE SEQUENCE [LARGE SCALE GENOMIC DNA]</scope>
    <source>
        <strain evidence="2 3">CIRM-BRFM 2984</strain>
    </source>
</reference>
<accession>A0AAW0B0T6</accession>
<evidence type="ECO:0000313" key="2">
    <source>
        <dbReference type="EMBL" id="KAK7018134.1"/>
    </source>
</evidence>
<gene>
    <name evidence="2" type="ORF">R3P38DRAFT_2981457</name>
</gene>
<name>A0AAW0B0T6_9AGAR</name>
<dbReference type="AlphaFoldDB" id="A0AAW0B0T6"/>
<proteinExistence type="predicted"/>
<evidence type="ECO:0000313" key="3">
    <source>
        <dbReference type="Proteomes" id="UP001362999"/>
    </source>
</evidence>
<dbReference type="PROSITE" id="PS50181">
    <property type="entry name" value="FBOX"/>
    <property type="match status" value="1"/>
</dbReference>
<dbReference type="InterPro" id="IPR001810">
    <property type="entry name" value="F-box_dom"/>
</dbReference>